<proteinExistence type="predicted"/>
<comment type="caution">
    <text evidence="1">The sequence shown here is derived from an EMBL/GenBank/DDBJ whole genome shotgun (WGS) entry which is preliminary data.</text>
</comment>
<evidence type="ECO:0000313" key="2">
    <source>
        <dbReference type="Proteomes" id="UP000317998"/>
    </source>
</evidence>
<sequence length="361" mass="38250">MLAVAAVVMVSLSGCSLIGDGERVWGFVQEDFAKKDALTAVVEEIRTLDGVEEANWRFLGAGPNGGEADITVVADDDATVPQLLAAAELANETFAGEDLEPLMRLFMITDANGATLSQRAFGIGGEQLADEIGYWRAAGDSLGVGLSVTLTDAAEEPGYSREFTHSGDAADALLTAFVTNYDRLLAVSDDSTASSMWMVSGFMARGLPPAEVVTLLDDIRQVVPIRDPSRFPENPPADYVYPSGFMMGWATRAPWDPEGISVMIGQREYRASDWPDVVAAAALAAAVSPLEFMYQVAPPADDPTGHRMFRFFTGACNGAVEAGKDDHALVAALADVGTVLPEGGGAGMCMRTPPEQTEQSE</sequence>
<dbReference type="AlphaFoldDB" id="A0A542Y1L2"/>
<dbReference type="Proteomes" id="UP000317998">
    <property type="component" value="Unassembled WGS sequence"/>
</dbReference>
<gene>
    <name evidence="1" type="ORF">FB562_2546</name>
</gene>
<accession>A0A542Y1L2</accession>
<name>A0A542Y1L2_9MICO</name>
<organism evidence="1 2">
    <name type="scientific">Homoserinimonas aerilata</name>
    <dbReference type="NCBI Taxonomy" id="1162970"/>
    <lineage>
        <taxon>Bacteria</taxon>
        <taxon>Bacillati</taxon>
        <taxon>Actinomycetota</taxon>
        <taxon>Actinomycetes</taxon>
        <taxon>Micrococcales</taxon>
        <taxon>Microbacteriaceae</taxon>
        <taxon>Homoserinimonas</taxon>
    </lineage>
</organism>
<dbReference type="EMBL" id="VFOM01000004">
    <property type="protein sequence ID" value="TQL41959.1"/>
    <property type="molecule type" value="Genomic_DNA"/>
</dbReference>
<protein>
    <submittedName>
        <fullName evidence="1">Uncharacterized protein</fullName>
    </submittedName>
</protein>
<evidence type="ECO:0000313" key="1">
    <source>
        <dbReference type="EMBL" id="TQL41959.1"/>
    </source>
</evidence>
<keyword evidence="2" id="KW-1185">Reference proteome</keyword>
<reference evidence="1 2" key="1">
    <citation type="submission" date="2019-06" db="EMBL/GenBank/DDBJ databases">
        <title>Sequencing the genomes of 1000 actinobacteria strains.</title>
        <authorList>
            <person name="Klenk H.-P."/>
        </authorList>
    </citation>
    <scope>NUCLEOTIDE SEQUENCE [LARGE SCALE GENOMIC DNA]</scope>
    <source>
        <strain evidence="1 2">DSM 26477</strain>
    </source>
</reference>